<evidence type="ECO:0000313" key="2">
    <source>
        <dbReference type="EMBL" id="STZ55572.1"/>
    </source>
</evidence>
<sequence length="499" mass="56661">MKSLINLERLKTKLTDEFGITLKAVDAYLQKAIFNREVKSLNGREIKQLTTNADRELQGLFGAYVDGLKANWRTLFSHRYKVHSDEAYKAIRQRLNSPKSLMAYADKVFDKPLHLTTNVGISLDELTKAFGKNESERIIRAIRLAHSESLDNAKLIQMIRGSRTNRYQDGILNISTRHAKTLAHTGTAIMASEAKQAFINDNKDIIKGIKVIATLDRRTSPICRHLDGVVMTLDKATYPPYHFNCRSSFEIIYDGYTAPKQRASEHGVVENQTYYEWLKNQPAHYQDEVLGKTRGKLFRDGGMSVEKFKSLQLDKNFTPLTLDEMARLEPFVFEKAFPTRAVYSGGLRNETPLTSSQKADVLAVATKYDILTENIHFVDDGNTAFKLLFGEIDYLQIGTDVYPTTNGRFTNANSRLSMNATLAHELAGHRQAELANKTHSDYLLEEVQASIRASMFGIDLTDNERQMLYQDALDRLAKNGVKLDDVKDTLWLEPFKTEK</sequence>
<gene>
    <name evidence="2" type="ORF">NCTC10359_00166</name>
</gene>
<dbReference type="RefSeq" id="WP_115004669.1">
    <property type="nucleotide sequence ID" value="NZ_UGQU01000001.1"/>
</dbReference>
<protein>
    <submittedName>
        <fullName evidence="2">NAD+--asparagine ADP-ribosyltransferase</fullName>
    </submittedName>
</protein>
<name>A0A378T442_MORLA</name>
<evidence type="ECO:0000259" key="1">
    <source>
        <dbReference type="Pfam" id="PF04233"/>
    </source>
</evidence>
<dbReference type="AlphaFoldDB" id="A0A378T442"/>
<reference evidence="2 3" key="1">
    <citation type="submission" date="2018-06" db="EMBL/GenBank/DDBJ databases">
        <authorList>
            <consortium name="Pathogen Informatics"/>
            <person name="Doyle S."/>
        </authorList>
    </citation>
    <scope>NUCLEOTIDE SEQUENCE [LARGE SCALE GENOMIC DNA]</scope>
    <source>
        <strain evidence="2 3">NCTC10359</strain>
    </source>
</reference>
<dbReference type="EMBL" id="UGQU01000001">
    <property type="protein sequence ID" value="STZ55572.1"/>
    <property type="molecule type" value="Genomic_DNA"/>
</dbReference>
<evidence type="ECO:0000313" key="3">
    <source>
        <dbReference type="Proteomes" id="UP000254437"/>
    </source>
</evidence>
<dbReference type="GO" id="GO:0016740">
    <property type="term" value="F:transferase activity"/>
    <property type="evidence" value="ECO:0007669"/>
    <property type="project" value="UniProtKB-KW"/>
</dbReference>
<keyword evidence="2" id="KW-0808">Transferase</keyword>
<dbReference type="Pfam" id="PF04233">
    <property type="entry name" value="Phage_Mu_F"/>
    <property type="match status" value="1"/>
</dbReference>
<accession>A0A378T442</accession>
<dbReference type="NCBIfam" id="TIGR01641">
    <property type="entry name" value="phageSPP1_gp7"/>
    <property type="match status" value="1"/>
</dbReference>
<dbReference type="Proteomes" id="UP000254437">
    <property type="component" value="Unassembled WGS sequence"/>
</dbReference>
<organism evidence="2 3">
    <name type="scientific">Moraxella lacunata</name>
    <dbReference type="NCBI Taxonomy" id="477"/>
    <lineage>
        <taxon>Bacteria</taxon>
        <taxon>Pseudomonadati</taxon>
        <taxon>Pseudomonadota</taxon>
        <taxon>Gammaproteobacteria</taxon>
        <taxon>Moraxellales</taxon>
        <taxon>Moraxellaceae</taxon>
        <taxon>Moraxella</taxon>
    </lineage>
</organism>
<dbReference type="InterPro" id="IPR006528">
    <property type="entry name" value="Phage_head_morphogenesis_dom"/>
</dbReference>
<feature type="domain" description="Phage head morphogenesis" evidence="1">
    <location>
        <begin position="166"/>
        <end position="248"/>
    </location>
</feature>
<proteinExistence type="predicted"/>